<organism evidence="2 3">
    <name type="scientific">Penicillium decumbens</name>
    <dbReference type="NCBI Taxonomy" id="69771"/>
    <lineage>
        <taxon>Eukaryota</taxon>
        <taxon>Fungi</taxon>
        <taxon>Dikarya</taxon>
        <taxon>Ascomycota</taxon>
        <taxon>Pezizomycotina</taxon>
        <taxon>Eurotiomycetes</taxon>
        <taxon>Eurotiomycetidae</taxon>
        <taxon>Eurotiales</taxon>
        <taxon>Aspergillaceae</taxon>
        <taxon>Penicillium</taxon>
    </lineage>
</organism>
<protein>
    <recommendedName>
        <fullName evidence="4">F-box domain-containing protein</fullName>
    </recommendedName>
</protein>
<dbReference type="AlphaFoldDB" id="A0A1V6PNW0"/>
<evidence type="ECO:0000256" key="1">
    <source>
        <dbReference type="SAM" id="MobiDB-lite"/>
    </source>
</evidence>
<feature type="region of interest" description="Disordered" evidence="1">
    <location>
        <begin position="41"/>
        <end position="67"/>
    </location>
</feature>
<keyword evidence="3" id="KW-1185">Reference proteome</keyword>
<evidence type="ECO:0000313" key="2">
    <source>
        <dbReference type="EMBL" id="OQD78437.1"/>
    </source>
</evidence>
<feature type="region of interest" description="Disordered" evidence="1">
    <location>
        <begin position="147"/>
        <end position="179"/>
    </location>
</feature>
<evidence type="ECO:0008006" key="4">
    <source>
        <dbReference type="Google" id="ProtNLM"/>
    </source>
</evidence>
<reference evidence="3" key="1">
    <citation type="journal article" date="2017" name="Nat. Microbiol.">
        <title>Global analysis of biosynthetic gene clusters reveals vast potential of secondary metabolite production in Penicillium species.</title>
        <authorList>
            <person name="Nielsen J.C."/>
            <person name="Grijseels S."/>
            <person name="Prigent S."/>
            <person name="Ji B."/>
            <person name="Dainat J."/>
            <person name="Nielsen K.F."/>
            <person name="Frisvad J.C."/>
            <person name="Workman M."/>
            <person name="Nielsen J."/>
        </authorList>
    </citation>
    <scope>NUCLEOTIDE SEQUENCE [LARGE SCALE GENOMIC DNA]</scope>
    <source>
        <strain evidence="3">IBT 11843</strain>
    </source>
</reference>
<gene>
    <name evidence="2" type="ORF">PENDEC_c001G04375</name>
</gene>
<dbReference type="Gene3D" id="3.80.10.10">
    <property type="entry name" value="Ribonuclease Inhibitor"/>
    <property type="match status" value="1"/>
</dbReference>
<dbReference type="InterPro" id="IPR032675">
    <property type="entry name" value="LRR_dom_sf"/>
</dbReference>
<feature type="region of interest" description="Disordered" evidence="1">
    <location>
        <begin position="651"/>
        <end position="693"/>
    </location>
</feature>
<evidence type="ECO:0000313" key="3">
    <source>
        <dbReference type="Proteomes" id="UP000191522"/>
    </source>
</evidence>
<dbReference type="EMBL" id="MDYL01000001">
    <property type="protein sequence ID" value="OQD78437.1"/>
    <property type="molecule type" value="Genomic_DNA"/>
</dbReference>
<accession>A0A1V6PNW0</accession>
<comment type="caution">
    <text evidence="2">The sequence shown here is derived from an EMBL/GenBank/DDBJ whole genome shotgun (WGS) entry which is preliminary data.</text>
</comment>
<dbReference type="OMA" id="TLCLHEE"/>
<dbReference type="STRING" id="69771.A0A1V6PNW0"/>
<name>A0A1V6PNW0_PENDC</name>
<dbReference type="Proteomes" id="UP000191522">
    <property type="component" value="Unassembled WGS sequence"/>
</dbReference>
<sequence>MTFSYIVIFSFTFLSSTYLLPAFLLSSSFFPPVPPRSSFPSPSNPLTVAPSASRMAPTGGHKRESSPYRIKNESNAAQEDYAILHWDIWFNITYLFRDDDDRRHLYNLCLVSKDMCCIATPHLYHSVVLGPALERDREVHYPANLRAPTGMDQQISPVQPALTGSDGDPPPGLPSPGLGNLLNRFRNDRTGRLRSQIHILTILNFDRWNRLDRPFTELFCHIPSTLDNLPHWVVHPPIPNGPKVPFTRSIRSHPMKPELQLLGEGTEAKWSGSTLPSITTMHVKLDCFYFRRFYSTVKLCRQPFHRLVFASPNLRTLSIEGPLPVPQAVRFNHNVFNPRVLDMFPPIEKLSINCYSMLDHEWNLWENRFRWDRLLSLSLGPRPVQGFFCQIYGHAVFLKHLKVEGFADQDSCLCLGKFILGFDTLETLELVNARCPILIVTNHPGLVKLCIHQDEPWPGEKRRVVPSAEDLLCLDHLCPLLETLEIDVKRKAGRWPHDVLVAISAGYKNLRGLSLHFELGVVNLREIQAPVLNYQSAQTIADFIYYNRWVNYEMGMPKQPHFPTVFRKLLLWTGYPMRDKTDWSPGRVVFEKKHSAFFLIFPPPNRLGEPQVVHWERFQLEDMVIRDRTAKKTKEYKDLKKRVDAAVLGPKLRTRRGTGGTATTGGTAGTGGNGGNGGPAGADDATGAGGTQS</sequence>
<feature type="compositionally biased region" description="Gly residues" evidence="1">
    <location>
        <begin position="657"/>
        <end position="680"/>
    </location>
</feature>
<dbReference type="OrthoDB" id="3945550at2759"/>
<proteinExistence type="predicted"/>